<protein>
    <submittedName>
        <fullName evidence="2">Uncharacterized protein</fullName>
    </submittedName>
</protein>
<proteinExistence type="predicted"/>
<name>A0AC35FBE1_9BILA</name>
<organism evidence="1 2">
    <name type="scientific">Panagrolaimus sp. PS1159</name>
    <dbReference type="NCBI Taxonomy" id="55785"/>
    <lineage>
        <taxon>Eukaryota</taxon>
        <taxon>Metazoa</taxon>
        <taxon>Ecdysozoa</taxon>
        <taxon>Nematoda</taxon>
        <taxon>Chromadorea</taxon>
        <taxon>Rhabditida</taxon>
        <taxon>Tylenchina</taxon>
        <taxon>Panagrolaimomorpha</taxon>
        <taxon>Panagrolaimoidea</taxon>
        <taxon>Panagrolaimidae</taxon>
        <taxon>Panagrolaimus</taxon>
    </lineage>
</organism>
<evidence type="ECO:0000313" key="2">
    <source>
        <dbReference type="WBParaSite" id="PS1159_v2.g1572.t1"/>
    </source>
</evidence>
<reference evidence="2" key="1">
    <citation type="submission" date="2022-11" db="UniProtKB">
        <authorList>
            <consortium name="WormBaseParasite"/>
        </authorList>
    </citation>
    <scope>IDENTIFICATION</scope>
</reference>
<sequence length="252" mass="28623">MESSQTMQEKKKTLITVLDICDSILPPRKKGNVTKDEKALRKSLLYAIGNHFGLAEDFIERYYNHARDQRYKLAKGAKKDEEKNEEKVGSNEEQLRLTRALQRSTKKLAPAGLPQTKANAPLKSSIPPKSKILPKSAFPPKSTIPKKSAIPQKSRIPPKAQLSDGEKKAKKTAKEDSSEDELDKIDKEAELKAKEDDLQLILAEKSLHVTTWKIFAHFGKVYLENDPLEYSYDPDVSNIQNILEQYSEYQKL</sequence>
<accession>A0AC35FBE1</accession>
<evidence type="ECO:0000313" key="1">
    <source>
        <dbReference type="Proteomes" id="UP000887580"/>
    </source>
</evidence>
<dbReference type="Proteomes" id="UP000887580">
    <property type="component" value="Unplaced"/>
</dbReference>
<dbReference type="WBParaSite" id="PS1159_v2.g1572.t1">
    <property type="protein sequence ID" value="PS1159_v2.g1572.t1"/>
    <property type="gene ID" value="PS1159_v2.g1572"/>
</dbReference>